<evidence type="ECO:0000313" key="2">
    <source>
        <dbReference type="EMBL" id="WED65040.1"/>
    </source>
</evidence>
<dbReference type="InterPro" id="IPR011059">
    <property type="entry name" value="Metal-dep_hydrolase_composite"/>
</dbReference>
<dbReference type="InterPro" id="IPR006680">
    <property type="entry name" value="Amidohydro-rel"/>
</dbReference>
<reference evidence="2" key="1">
    <citation type="submission" date="2023-03" db="EMBL/GenBank/DDBJ databases">
        <title>Lomoglobus Profundus gen. nov., sp. nov., a novel member of the phylum Verrucomicrobia, isolated from deep-marine sediment of South China Sea.</title>
        <authorList>
            <person name="Ahmad T."/>
            <person name="Ishaq S.E."/>
            <person name="Wang F."/>
        </authorList>
    </citation>
    <scope>NUCLEOTIDE SEQUENCE</scope>
    <source>
        <strain evidence="2">LMO-M01</strain>
    </source>
</reference>
<dbReference type="Gene3D" id="2.30.40.10">
    <property type="entry name" value="Urease, subunit C, domain 1"/>
    <property type="match status" value="1"/>
</dbReference>
<sequence>MKSVVNIPSASPSRRVWLHVGTLLDGTSTTPARDAHVVYDSNRIHFVGTNGQQPPANAINSGQTAPDVVAPDAALLPGLIEAHAHLFLEGGELDFEKRSAYLKQSPDELLAAAQPRLAQLVTLGITAVRDAGDKDGVGLALSRQYKESSSASQVGRELARAPSRPLMPYLDSPGAAIHHEGRYGKFMGGTIEAHGSVEATVASRVAEGADRIKLLPTGIINFKKGLVTAKPQMDTAEVTAIVAAAKRHGRQTFAHSSGDLGIDHAIDGGVDSIEHGFFLRDDQLAKLRDRQIAWVPTFAPVQKQVDEAERMGWDEEIIGHLQRILDNHARTLVKAHEMGVLIIAGSDAGSVGVAHGLGFLWELELMERAGLPTHAVLNAATGVSAARLAYADPIGRIAVDHKPRLILTEAPVLDSVTHLRAPKTVIFDNQVVHHTADFDPTGL</sequence>
<dbReference type="RefSeq" id="WP_330932159.1">
    <property type="nucleotide sequence ID" value="NZ_CP119075.1"/>
</dbReference>
<dbReference type="KEGG" id="slom:PXH66_22045"/>
<dbReference type="InterPro" id="IPR051781">
    <property type="entry name" value="Metallo-dep_Hydrolase"/>
</dbReference>
<keyword evidence="3" id="KW-1185">Reference proteome</keyword>
<proteinExistence type="predicted"/>
<dbReference type="SUPFAM" id="SSF51338">
    <property type="entry name" value="Composite domain of metallo-dependent hydrolases"/>
    <property type="match status" value="1"/>
</dbReference>
<dbReference type="EMBL" id="CP119075">
    <property type="protein sequence ID" value="WED65040.1"/>
    <property type="molecule type" value="Genomic_DNA"/>
</dbReference>
<feature type="domain" description="Amidohydrolase-related" evidence="1">
    <location>
        <begin position="75"/>
        <end position="426"/>
    </location>
</feature>
<dbReference type="Proteomes" id="UP001218638">
    <property type="component" value="Chromosome"/>
</dbReference>
<evidence type="ECO:0000259" key="1">
    <source>
        <dbReference type="Pfam" id="PF01979"/>
    </source>
</evidence>
<gene>
    <name evidence="2" type="ORF">PXH66_22045</name>
</gene>
<name>A0AAE9ZTT5_9BACT</name>
<protein>
    <submittedName>
        <fullName evidence="2">Amidohydrolase family protein</fullName>
    </submittedName>
</protein>
<evidence type="ECO:0000313" key="3">
    <source>
        <dbReference type="Proteomes" id="UP001218638"/>
    </source>
</evidence>
<dbReference type="Gene3D" id="3.20.20.140">
    <property type="entry name" value="Metal-dependent hydrolases"/>
    <property type="match status" value="1"/>
</dbReference>
<dbReference type="GO" id="GO:0016810">
    <property type="term" value="F:hydrolase activity, acting on carbon-nitrogen (but not peptide) bonds"/>
    <property type="evidence" value="ECO:0007669"/>
    <property type="project" value="InterPro"/>
</dbReference>
<accession>A0AAE9ZTT5</accession>
<dbReference type="PANTHER" id="PTHR43135:SF3">
    <property type="entry name" value="ALPHA-D-RIBOSE 1-METHYLPHOSPHONATE 5-TRIPHOSPHATE DIPHOSPHATASE"/>
    <property type="match status" value="1"/>
</dbReference>
<dbReference type="AlphaFoldDB" id="A0AAE9ZTT5"/>
<dbReference type="Pfam" id="PF01979">
    <property type="entry name" value="Amidohydro_1"/>
    <property type="match status" value="1"/>
</dbReference>
<dbReference type="SUPFAM" id="SSF51556">
    <property type="entry name" value="Metallo-dependent hydrolases"/>
    <property type="match status" value="1"/>
</dbReference>
<organism evidence="2 3">
    <name type="scientific">Synoicihabitans lomoniglobus</name>
    <dbReference type="NCBI Taxonomy" id="2909285"/>
    <lineage>
        <taxon>Bacteria</taxon>
        <taxon>Pseudomonadati</taxon>
        <taxon>Verrucomicrobiota</taxon>
        <taxon>Opitutia</taxon>
        <taxon>Opitutales</taxon>
        <taxon>Opitutaceae</taxon>
        <taxon>Synoicihabitans</taxon>
    </lineage>
</organism>
<dbReference type="PANTHER" id="PTHR43135">
    <property type="entry name" value="ALPHA-D-RIBOSE 1-METHYLPHOSPHONATE 5-TRIPHOSPHATE DIPHOSPHATASE"/>
    <property type="match status" value="1"/>
</dbReference>
<dbReference type="InterPro" id="IPR032466">
    <property type="entry name" value="Metal_Hydrolase"/>
</dbReference>